<proteinExistence type="predicted"/>
<organism evidence="1 2">
    <name type="scientific">Candidatus Segetimicrobium genomatis</name>
    <dbReference type="NCBI Taxonomy" id="2569760"/>
    <lineage>
        <taxon>Bacteria</taxon>
        <taxon>Bacillati</taxon>
        <taxon>Candidatus Sysuimicrobiota</taxon>
        <taxon>Candidatus Sysuimicrobiia</taxon>
        <taxon>Candidatus Sysuimicrobiales</taxon>
        <taxon>Candidatus Segetimicrobiaceae</taxon>
        <taxon>Candidatus Segetimicrobium</taxon>
    </lineage>
</organism>
<protein>
    <submittedName>
        <fullName evidence="1">Uncharacterized protein</fullName>
    </submittedName>
</protein>
<dbReference type="Proteomes" id="UP000318509">
    <property type="component" value="Unassembled WGS sequence"/>
</dbReference>
<reference evidence="1 2" key="1">
    <citation type="journal article" date="2019" name="Nat. Microbiol.">
        <title>Mediterranean grassland soil C-N compound turnover is dependent on rainfall and depth, and is mediated by genomically divergent microorganisms.</title>
        <authorList>
            <person name="Diamond S."/>
            <person name="Andeer P.F."/>
            <person name="Li Z."/>
            <person name="Crits-Christoph A."/>
            <person name="Burstein D."/>
            <person name="Anantharaman K."/>
            <person name="Lane K.R."/>
            <person name="Thomas B.C."/>
            <person name="Pan C."/>
            <person name="Northen T.R."/>
            <person name="Banfield J.F."/>
        </authorList>
    </citation>
    <scope>NUCLEOTIDE SEQUENCE [LARGE SCALE GENOMIC DNA]</scope>
    <source>
        <strain evidence="1">NP_3</strain>
    </source>
</reference>
<name>A0A537JTR7_9BACT</name>
<gene>
    <name evidence="1" type="ORF">E6H00_17895</name>
</gene>
<evidence type="ECO:0000313" key="1">
    <source>
        <dbReference type="EMBL" id="TMI86596.1"/>
    </source>
</evidence>
<sequence length="61" mass="6684">MEHALPADLPLPLLERLRAEGIATLEAWVALGRRRRQIFGVTRAAVTQLDALAKAALRAKP</sequence>
<comment type="caution">
    <text evidence="1">The sequence shown here is derived from an EMBL/GenBank/DDBJ whole genome shotgun (WGS) entry which is preliminary data.</text>
</comment>
<dbReference type="EMBL" id="VBAK01000195">
    <property type="protein sequence ID" value="TMI86596.1"/>
    <property type="molecule type" value="Genomic_DNA"/>
</dbReference>
<accession>A0A537JTR7</accession>
<evidence type="ECO:0000313" key="2">
    <source>
        <dbReference type="Proteomes" id="UP000318509"/>
    </source>
</evidence>
<dbReference type="AlphaFoldDB" id="A0A537JTR7"/>